<dbReference type="PANTHER" id="PTHR46060:SF3">
    <property type="entry name" value="PROTEIN GVQW3"/>
    <property type="match status" value="1"/>
</dbReference>
<dbReference type="AlphaFoldDB" id="A0AAD8E4I5"/>
<keyword evidence="2" id="KW-1185">Reference proteome</keyword>
<gene>
    <name evidence="1" type="ORF">L9F63_006455</name>
</gene>
<protein>
    <submittedName>
        <fullName evidence="1">Uncharacterized protein</fullName>
    </submittedName>
</protein>
<organism evidence="1 2">
    <name type="scientific">Diploptera punctata</name>
    <name type="common">Pacific beetle cockroach</name>
    <dbReference type="NCBI Taxonomy" id="6984"/>
    <lineage>
        <taxon>Eukaryota</taxon>
        <taxon>Metazoa</taxon>
        <taxon>Ecdysozoa</taxon>
        <taxon>Arthropoda</taxon>
        <taxon>Hexapoda</taxon>
        <taxon>Insecta</taxon>
        <taxon>Pterygota</taxon>
        <taxon>Neoptera</taxon>
        <taxon>Polyneoptera</taxon>
        <taxon>Dictyoptera</taxon>
        <taxon>Blattodea</taxon>
        <taxon>Blaberoidea</taxon>
        <taxon>Blaberidae</taxon>
        <taxon>Diplopterinae</taxon>
        <taxon>Diploptera</taxon>
    </lineage>
</organism>
<name>A0AAD8E4I5_DIPPU</name>
<dbReference type="EMBL" id="JASPKZ010009382">
    <property type="protein sequence ID" value="KAJ9576970.1"/>
    <property type="molecule type" value="Genomic_DNA"/>
</dbReference>
<reference evidence="1" key="2">
    <citation type="submission" date="2023-05" db="EMBL/GenBank/DDBJ databases">
        <authorList>
            <person name="Fouks B."/>
        </authorList>
    </citation>
    <scope>NUCLEOTIDE SEQUENCE</scope>
    <source>
        <strain evidence="1">Stay&amp;Tobe</strain>
        <tissue evidence="1">Testes</tissue>
    </source>
</reference>
<dbReference type="InterPro" id="IPR036397">
    <property type="entry name" value="RNaseH_sf"/>
</dbReference>
<dbReference type="Gene3D" id="3.30.420.10">
    <property type="entry name" value="Ribonuclease H-like superfamily/Ribonuclease H"/>
    <property type="match status" value="1"/>
</dbReference>
<dbReference type="InterPro" id="IPR052709">
    <property type="entry name" value="Transposase-MT_Hybrid"/>
</dbReference>
<reference evidence="1" key="1">
    <citation type="journal article" date="2023" name="IScience">
        <title>Live-bearing cockroach genome reveals convergent evolutionary mechanisms linked to viviparity in insects and beyond.</title>
        <authorList>
            <person name="Fouks B."/>
            <person name="Harrison M.C."/>
            <person name="Mikhailova A.A."/>
            <person name="Marchal E."/>
            <person name="English S."/>
            <person name="Carruthers M."/>
            <person name="Jennings E.C."/>
            <person name="Chiamaka E.L."/>
            <person name="Frigard R.A."/>
            <person name="Pippel M."/>
            <person name="Attardo G.M."/>
            <person name="Benoit J.B."/>
            <person name="Bornberg-Bauer E."/>
            <person name="Tobe S.S."/>
        </authorList>
    </citation>
    <scope>NUCLEOTIDE SEQUENCE</scope>
    <source>
        <strain evidence="1">Stay&amp;Tobe</strain>
    </source>
</reference>
<sequence length="124" mass="14580">MCNDHTARQCHEDLVEAYGETVLRYRSARTHTAHPVADLYHHWEWEVLFHLSHSLDVSPRDYDLVPNMKEPLRGIRFQTVPEILLVLRRSIRNINRTGVATGVLRLPHRWQRVLNNAGYYIEGL</sequence>
<dbReference type="GO" id="GO:0003676">
    <property type="term" value="F:nucleic acid binding"/>
    <property type="evidence" value="ECO:0007669"/>
    <property type="project" value="InterPro"/>
</dbReference>
<proteinExistence type="predicted"/>
<dbReference type="PANTHER" id="PTHR46060">
    <property type="entry name" value="MARINER MOS1 TRANSPOSASE-LIKE PROTEIN"/>
    <property type="match status" value="1"/>
</dbReference>
<comment type="caution">
    <text evidence="1">The sequence shown here is derived from an EMBL/GenBank/DDBJ whole genome shotgun (WGS) entry which is preliminary data.</text>
</comment>
<dbReference type="Proteomes" id="UP001233999">
    <property type="component" value="Unassembled WGS sequence"/>
</dbReference>
<evidence type="ECO:0000313" key="2">
    <source>
        <dbReference type="Proteomes" id="UP001233999"/>
    </source>
</evidence>
<accession>A0AAD8E4I5</accession>
<evidence type="ECO:0000313" key="1">
    <source>
        <dbReference type="EMBL" id="KAJ9576970.1"/>
    </source>
</evidence>